<reference evidence="1" key="1">
    <citation type="submission" date="2019-08" db="EMBL/GenBank/DDBJ databases">
        <authorList>
            <person name="Kucharzyk K."/>
            <person name="Murdoch R.W."/>
            <person name="Higgins S."/>
            <person name="Loffler F."/>
        </authorList>
    </citation>
    <scope>NUCLEOTIDE SEQUENCE</scope>
</reference>
<organism evidence="1">
    <name type="scientific">bioreactor metagenome</name>
    <dbReference type="NCBI Taxonomy" id="1076179"/>
    <lineage>
        <taxon>unclassified sequences</taxon>
        <taxon>metagenomes</taxon>
        <taxon>ecological metagenomes</taxon>
    </lineage>
</organism>
<proteinExistence type="predicted"/>
<gene>
    <name evidence="1" type="ORF">SDC9_143132</name>
</gene>
<evidence type="ECO:0000313" key="1">
    <source>
        <dbReference type="EMBL" id="MPM95976.1"/>
    </source>
</evidence>
<accession>A0A645E326</accession>
<name>A0A645E326_9ZZZZ</name>
<dbReference type="AlphaFoldDB" id="A0A645E326"/>
<dbReference type="EMBL" id="VSSQ01042400">
    <property type="protein sequence ID" value="MPM95976.1"/>
    <property type="molecule type" value="Genomic_DNA"/>
</dbReference>
<comment type="caution">
    <text evidence="1">The sequence shown here is derived from an EMBL/GenBank/DDBJ whole genome shotgun (WGS) entry which is preliminary data.</text>
</comment>
<sequence>MARLQRRARQHLAVAVEQGDRITRQHLGGRAVAQQAVDGVFAQHHARKLALRRQWHLHLQQGRHVVARAHGLRIHRLLHVARQQIGIRRVAGADRLTHHAQLVAGERGRCVAGADSHALVDPGDGLQLGVLADQRLGAAIELDAVQVLIGQIARNAHHLFLALKQAQAHTLLCVFHIAFECFLLPIDFLRAQIPERNDDGSEKHQHGDQGGQRRKAVLPVGRQAAPPSTPPTHWGF</sequence>
<protein>
    <submittedName>
        <fullName evidence="1">Uncharacterized protein</fullName>
    </submittedName>
</protein>